<dbReference type="InterPro" id="IPR026906">
    <property type="entry name" value="LRR_5"/>
</dbReference>
<evidence type="ECO:0000313" key="1">
    <source>
        <dbReference type="EMBL" id="MBO1883529.1"/>
    </source>
</evidence>
<dbReference type="SUPFAM" id="SSF52058">
    <property type="entry name" value="L domain-like"/>
    <property type="match status" value="1"/>
</dbReference>
<dbReference type="Gene3D" id="3.80.10.10">
    <property type="entry name" value="Ribonuclease Inhibitor"/>
    <property type="match status" value="1"/>
</dbReference>
<dbReference type="InterPro" id="IPR032675">
    <property type="entry name" value="LRR_dom_sf"/>
</dbReference>
<dbReference type="InterPro" id="IPR053139">
    <property type="entry name" value="Surface_bspA-like"/>
</dbReference>
<dbReference type="Pfam" id="PF13306">
    <property type="entry name" value="LRR_5"/>
    <property type="match status" value="1"/>
</dbReference>
<protein>
    <submittedName>
        <fullName evidence="1">Leucine-rich repeat domain-containing protein</fullName>
    </submittedName>
</protein>
<dbReference type="Gene3D" id="3.40.50.12480">
    <property type="match status" value="1"/>
</dbReference>
<evidence type="ECO:0000313" key="2">
    <source>
        <dbReference type="Proteomes" id="UP000681610"/>
    </source>
</evidence>
<comment type="caution">
    <text evidence="1">The sequence shown here is derived from an EMBL/GenBank/DDBJ whole genome shotgun (WGS) entry which is preliminary data.</text>
</comment>
<keyword evidence="2" id="KW-1185">Reference proteome</keyword>
<dbReference type="RefSeq" id="WP_208058184.1">
    <property type="nucleotide sequence ID" value="NZ_JAGDYP010000002.1"/>
</dbReference>
<organism evidence="1 2">
    <name type="scientific">Capnocytophaga bilenii</name>
    <dbReference type="NCBI Taxonomy" id="2819369"/>
    <lineage>
        <taxon>Bacteria</taxon>
        <taxon>Pseudomonadati</taxon>
        <taxon>Bacteroidota</taxon>
        <taxon>Flavobacteriia</taxon>
        <taxon>Flavobacteriales</taxon>
        <taxon>Flavobacteriaceae</taxon>
        <taxon>Capnocytophaga</taxon>
    </lineage>
</organism>
<sequence>MRKIILCSTIVITSFFFTNCQKEKPKEETPIKPTEKGIPATAYKLSEDKKTLLKWNDNSLSTIDFTTDPVLRNITHIAANTFSGCTALTQVKLTDKIEHIGEFAFYKCSNLSDFVMSNNEHITKIERGTFQDCSKLTYVKLSPYITTIGILAFADSGINKIELPENFFSIEKQAFAGCVNLKEIEIPKNVSDISTAAFEDSGLVKITLYGTFPPKLRLGERGAGFISPFPPSLTDIIVPKEATQDYRDKKEWHYFAAKINRHLGFKPLTLSQTEFMINEGEFVDFSVESGNGDYKIVQSEESKVIVAYAQEQNNKARFRLYGREKGATTLTFIDEISQTQKTLNVRVVTPFTLTPNVLRLSVGETKTIAVTGNGNYQIAATQFAQITYNATKSELVVKGLQRGNEEVIITDTFSGKRLAVEIIVN</sequence>
<dbReference type="PANTHER" id="PTHR45661:SF3">
    <property type="entry name" value="IG-LIKE DOMAIN-CONTAINING PROTEIN"/>
    <property type="match status" value="1"/>
</dbReference>
<name>A0ABS3PW09_9FLAO</name>
<accession>A0ABS3PW09</accession>
<proteinExistence type="predicted"/>
<dbReference type="PANTHER" id="PTHR45661">
    <property type="entry name" value="SURFACE ANTIGEN"/>
    <property type="match status" value="1"/>
</dbReference>
<gene>
    <name evidence="1" type="ORF">J4N46_03580</name>
</gene>
<dbReference type="Proteomes" id="UP000681610">
    <property type="component" value="Unassembled WGS sequence"/>
</dbReference>
<dbReference type="EMBL" id="JAGDYP010000002">
    <property type="protein sequence ID" value="MBO1883529.1"/>
    <property type="molecule type" value="Genomic_DNA"/>
</dbReference>
<reference evidence="1 2" key="1">
    <citation type="submission" date="2021-03" db="EMBL/GenBank/DDBJ databases">
        <title>Isolation and description of Capnocytophaga bilenii sp. nov., a novel Capnocytophaga species, isolated from a gingivitis subject.</title>
        <authorList>
            <person name="Antezack A."/>
            <person name="Monnet-Corti V."/>
            <person name="La Scola B."/>
        </authorList>
    </citation>
    <scope>NUCLEOTIDE SEQUENCE [LARGE SCALE GENOMIC DNA]</scope>
    <source>
        <strain evidence="1 2">Marseille-Q4570</strain>
    </source>
</reference>